<gene>
    <name evidence="1" type="ORF">CH378_16080</name>
</gene>
<evidence type="ECO:0000313" key="2">
    <source>
        <dbReference type="Proteomes" id="UP000231919"/>
    </source>
</evidence>
<evidence type="ECO:0008006" key="3">
    <source>
        <dbReference type="Google" id="ProtNLM"/>
    </source>
</evidence>
<dbReference type="Pfam" id="PF11300">
    <property type="entry name" value="DUF3102"/>
    <property type="match status" value="1"/>
</dbReference>
<sequence length="200" mass="23201">MNDSKIEEKKRKAVAKQFANLGPRPGTVSEKKELIQKDSDKLSSEILILYKGILTNLSNSVRNVIEIGEKLSKRKSEIEYGLFTEWIEQTFPFSVRTAQRWMEVHTFYQNKEFIINDETDLSTVYELITEKKKQAKEKIINDNKVAFDFKELRVRLKNNIALSKAEGEALKSYLTEAQNLIKSKAKKKVSKLQKEIDLIK</sequence>
<reference evidence="1 2" key="1">
    <citation type="submission" date="2017-07" db="EMBL/GenBank/DDBJ databases">
        <title>Leptospira spp. isolated from tropical soils.</title>
        <authorList>
            <person name="Thibeaux R."/>
            <person name="Iraola G."/>
            <person name="Ferres I."/>
            <person name="Bierque E."/>
            <person name="Girault D."/>
            <person name="Soupe-Gilbert M.-E."/>
            <person name="Picardeau M."/>
            <person name="Goarant C."/>
        </authorList>
    </citation>
    <scope>NUCLEOTIDE SEQUENCE [LARGE SCALE GENOMIC DNA]</scope>
    <source>
        <strain evidence="1 2">JW2-C-B1</strain>
    </source>
</reference>
<dbReference type="InterPro" id="IPR021451">
    <property type="entry name" value="DUF3102"/>
</dbReference>
<organism evidence="1 2">
    <name type="scientific">Leptospira kmetyi</name>
    <dbReference type="NCBI Taxonomy" id="408139"/>
    <lineage>
        <taxon>Bacteria</taxon>
        <taxon>Pseudomonadati</taxon>
        <taxon>Spirochaetota</taxon>
        <taxon>Spirochaetia</taxon>
        <taxon>Leptospirales</taxon>
        <taxon>Leptospiraceae</taxon>
        <taxon>Leptospira</taxon>
    </lineage>
</organism>
<evidence type="ECO:0000313" key="1">
    <source>
        <dbReference type="EMBL" id="PJZ28719.1"/>
    </source>
</evidence>
<name>A0ABX4N5Y6_9LEPT</name>
<dbReference type="RefSeq" id="WP_100739007.1">
    <property type="nucleotide sequence ID" value="NZ_NPDO01000018.1"/>
</dbReference>
<dbReference type="Proteomes" id="UP000231919">
    <property type="component" value="Unassembled WGS sequence"/>
</dbReference>
<comment type="caution">
    <text evidence="1">The sequence shown here is derived from an EMBL/GenBank/DDBJ whole genome shotgun (WGS) entry which is preliminary data.</text>
</comment>
<dbReference type="EMBL" id="NPDP01000033">
    <property type="protein sequence ID" value="PJZ28719.1"/>
    <property type="molecule type" value="Genomic_DNA"/>
</dbReference>
<protein>
    <recommendedName>
        <fullName evidence="3">DUF3102 domain-containing protein</fullName>
    </recommendedName>
</protein>
<keyword evidence="2" id="KW-1185">Reference proteome</keyword>
<accession>A0ABX4N5Y6</accession>
<proteinExistence type="predicted"/>